<dbReference type="InterPro" id="IPR025870">
    <property type="entry name" value="Glyoxalase-like_dom"/>
</dbReference>
<dbReference type="eggNOG" id="ENOG502S4CM">
    <property type="taxonomic scope" value="Eukaryota"/>
</dbReference>
<feature type="region of interest" description="Disordered" evidence="1">
    <location>
        <begin position="620"/>
        <end position="640"/>
    </location>
</feature>
<protein>
    <recommendedName>
        <fullName evidence="2">Glyoxalase-like domain-containing protein</fullName>
    </recommendedName>
</protein>
<feature type="compositionally biased region" description="Low complexity" evidence="1">
    <location>
        <begin position="623"/>
        <end position="632"/>
    </location>
</feature>
<gene>
    <name evidence="3" type="ORF">PHSY_000381</name>
</gene>
<dbReference type="HOGENOM" id="CLU_427664_0_0_1"/>
<dbReference type="GeneID" id="24105691"/>
<evidence type="ECO:0000259" key="2">
    <source>
        <dbReference type="Pfam" id="PF13468"/>
    </source>
</evidence>
<evidence type="ECO:0000313" key="4">
    <source>
        <dbReference type="Proteomes" id="UP000014071"/>
    </source>
</evidence>
<evidence type="ECO:0000256" key="1">
    <source>
        <dbReference type="SAM" id="MobiDB-lite"/>
    </source>
</evidence>
<dbReference type="Pfam" id="PF13468">
    <property type="entry name" value="Glyoxalase_3"/>
    <property type="match status" value="1"/>
</dbReference>
<sequence>MSAAVTSLVPALDHLILLVNDPRTASTQRTSALERAILLFSELGFQVVRGGTHADGLTSNVLIVFPDGVYIELIQFEPSPAPSSGESQQDFETRRKRHWWYHCRQGWIDWCLQDGISDKIIESINENAKRLRESALQELSNKQRGEQDDSVRVIAPRLLYQQPQEGGRVTTTGDEIKWKVTFPSPPGPGDRLPIGNVRSHVPFWCADLTPRQLRVPLNYAHHDNHSPGIAEITLLYAHDTVTRYLDVSLALNQPIKPDTLPITSDFQLVPNEIPYRLLSTPASTHKPDANAAKDITTSSHHESTRLLAAGGMETRLIRVVVKVAEDPEDRRWIEEHGEGLYEVAIYVAADKLPPSGPPDGIVHILTLPLSIIRRCLPSTYRDFLTNIEFFHYPHDRSDPHQHPYISRSSLIVSNSTMSSQVEDAGALPIDDEVTVCSVCNIVPLPKLSNIHCLHCFRPYVDMGNKSRIPDAASASTTEDKDTPNVMPLHMGTMFGLNYIRHTVYKLRRYVFACDVASQVNEAERLSGSLGSGGEAVHKHLEDYLREQRKATEEFMDQLRPYLSDLKGKRRRRSHWKRMEEAIRVFIVSIIFPKGTDERPYSMLELTSSLSAIQGLLARIEKPAQAPDAQAPAEAEDSDDN</sequence>
<dbReference type="AlphaFoldDB" id="R9P438"/>
<keyword evidence="4" id="KW-1185">Reference proteome</keyword>
<dbReference type="Gene3D" id="3.10.180.10">
    <property type="entry name" value="2,3-Dihydroxybiphenyl 1,2-Dioxygenase, domain 1"/>
    <property type="match status" value="1"/>
</dbReference>
<name>R9P438_PSEHS</name>
<proteinExistence type="predicted"/>
<evidence type="ECO:0000313" key="3">
    <source>
        <dbReference type="EMBL" id="GAC92825.1"/>
    </source>
</evidence>
<dbReference type="InterPro" id="IPR029068">
    <property type="entry name" value="Glyas_Bleomycin-R_OHBP_Dase"/>
</dbReference>
<dbReference type="PANTHER" id="PTHR40265:SF1">
    <property type="entry name" value="GLYOXALASE-LIKE DOMAIN-CONTAINING PROTEIN"/>
    <property type="match status" value="1"/>
</dbReference>
<reference evidence="4" key="1">
    <citation type="journal article" date="2013" name="Genome Announc.">
        <title>Draft genome sequence of the basidiomycetous yeast-like fungus Pseudozyma hubeiensis SY62, which produces an abundant amount of the biosurfactant mannosylerythritol lipids.</title>
        <authorList>
            <person name="Konishi M."/>
            <person name="Hatada Y."/>
            <person name="Horiuchi J."/>
        </authorList>
    </citation>
    <scope>NUCLEOTIDE SEQUENCE [LARGE SCALE GENOMIC DNA]</scope>
    <source>
        <strain evidence="4">SY62</strain>
    </source>
</reference>
<organism evidence="3 4">
    <name type="scientific">Pseudozyma hubeiensis (strain SY62)</name>
    <name type="common">Yeast</name>
    <dbReference type="NCBI Taxonomy" id="1305764"/>
    <lineage>
        <taxon>Eukaryota</taxon>
        <taxon>Fungi</taxon>
        <taxon>Dikarya</taxon>
        <taxon>Basidiomycota</taxon>
        <taxon>Ustilaginomycotina</taxon>
        <taxon>Ustilaginomycetes</taxon>
        <taxon>Ustilaginales</taxon>
        <taxon>Ustilaginaceae</taxon>
        <taxon>Pseudozyma</taxon>
    </lineage>
</organism>
<feature type="domain" description="Glyoxalase-like" evidence="2">
    <location>
        <begin position="12"/>
        <end position="237"/>
    </location>
</feature>
<dbReference type="EMBL" id="DF238769">
    <property type="protein sequence ID" value="GAC92825.1"/>
    <property type="molecule type" value="Genomic_DNA"/>
</dbReference>
<dbReference type="PANTHER" id="PTHR40265">
    <property type="entry name" value="BLL2707 PROTEIN"/>
    <property type="match status" value="1"/>
</dbReference>
<accession>R9P438</accession>
<dbReference type="RefSeq" id="XP_012186412.1">
    <property type="nucleotide sequence ID" value="XM_012331022.1"/>
</dbReference>
<dbReference type="Proteomes" id="UP000014071">
    <property type="component" value="Unassembled WGS sequence"/>
</dbReference>
<dbReference type="OrthoDB" id="408973at2759"/>